<dbReference type="PANTHER" id="PTHR31513">
    <property type="entry name" value="EPHRIN TYPE-B RECEPTOR"/>
    <property type="match status" value="1"/>
</dbReference>
<dbReference type="OrthoDB" id="122018at2759"/>
<keyword evidence="3" id="KW-0732">Signal</keyword>
<name>A0A9Q0FQ90_9ROSI</name>
<feature type="compositionally biased region" description="Gly residues" evidence="1">
    <location>
        <begin position="189"/>
        <end position="199"/>
    </location>
</feature>
<feature type="region of interest" description="Disordered" evidence="1">
    <location>
        <begin position="177"/>
        <end position="199"/>
    </location>
</feature>
<accession>A0A9Q0FQ90</accession>
<dbReference type="InterPro" id="IPR058316">
    <property type="entry name" value="DUF8003"/>
</dbReference>
<reference evidence="5" key="2">
    <citation type="journal article" date="2023" name="Plants (Basel)">
        <title>Annotation of the Turnera subulata (Passifloraceae) Draft Genome Reveals the S-Locus Evolved after the Divergence of Turneroideae from Passifloroideae in a Stepwise Manner.</title>
        <authorList>
            <person name="Henning P.M."/>
            <person name="Roalson E.H."/>
            <person name="Mir W."/>
            <person name="McCubbin A.G."/>
            <person name="Shore J.S."/>
        </authorList>
    </citation>
    <scope>NUCLEOTIDE SEQUENCE</scope>
    <source>
        <strain evidence="5">F60SS</strain>
    </source>
</reference>
<keyword evidence="2" id="KW-0812">Transmembrane</keyword>
<gene>
    <name evidence="5" type="ORF">Tsubulata_018218</name>
</gene>
<reference evidence="5" key="1">
    <citation type="submission" date="2022-02" db="EMBL/GenBank/DDBJ databases">
        <authorList>
            <person name="Henning P.M."/>
            <person name="McCubbin A.G."/>
            <person name="Shore J.S."/>
        </authorList>
    </citation>
    <scope>NUCLEOTIDE SEQUENCE</scope>
    <source>
        <strain evidence="5">F60SS</strain>
        <tissue evidence="5">Leaves</tissue>
    </source>
</reference>
<evidence type="ECO:0000313" key="6">
    <source>
        <dbReference type="Proteomes" id="UP001141552"/>
    </source>
</evidence>
<feature type="transmembrane region" description="Helical" evidence="2">
    <location>
        <begin position="1357"/>
        <end position="1377"/>
    </location>
</feature>
<dbReference type="PANTHER" id="PTHR31513:SF10">
    <property type="entry name" value="TYROSINE-PROTEIN KINASE EPHRIN TYPE A_B RECEPTOR-LIKE DOMAIN-CONTAINING PROTEIN"/>
    <property type="match status" value="1"/>
</dbReference>
<dbReference type="Pfam" id="PF26010">
    <property type="entry name" value="DUF8003"/>
    <property type="match status" value="1"/>
</dbReference>
<feature type="signal peptide" evidence="3">
    <location>
        <begin position="1"/>
        <end position="34"/>
    </location>
</feature>
<comment type="caution">
    <text evidence="5">The sequence shown here is derived from an EMBL/GenBank/DDBJ whole genome shotgun (WGS) entry which is preliminary data.</text>
</comment>
<dbReference type="EMBL" id="JAKUCV010004361">
    <property type="protein sequence ID" value="KAJ4835602.1"/>
    <property type="molecule type" value="Genomic_DNA"/>
</dbReference>
<evidence type="ECO:0000256" key="2">
    <source>
        <dbReference type="SAM" id="Phobius"/>
    </source>
</evidence>
<evidence type="ECO:0000259" key="4">
    <source>
        <dbReference type="Pfam" id="PF26010"/>
    </source>
</evidence>
<sequence length="1485" mass="159077">MTLYPPKWPPKLIRFSPFVLSILLLSLPLNPTLSFATDQDDDEFYSITGSDAADVLSFHGDYTPPAPPPPAPPTHPPSLSCVEDLSGIGSLDSVCQLNSSLDFADDVYVGGNGTLHVLPGVVLSCAVRNCSILVNMSGEFKLSQNARVIAGTVWVTAYNVSLIEGSVVNVTGLAGEPPAQTSGTPSGVQGAGGGHGGRGASCVTDNTKLPDDVWGGDAYSWSELDEPWSYGSKGGTTSKEEDYGGEGGGRIWFEVVDSIDVGGVLVADGGDGGTKGGGGSGGSVYIKAHRMTGSGNVSASGGNGFAGGGGGRVSINVFSRHDDAKFFVHGGKSFGCPDNSGAAGTYYDAVPRSLIVSNDNMPTSTDTLLLEFPKQPLWTNVYIQNHAKASVPLFWSRVQVQGQIKLSDGAVLSFGLAHYATSAFELMAEELLMSDSVVKANILADSSCLELLQIYGALRMFVKIHLMWNSKMLINGGADAILATSLLEASNLVVLKKSSIIHSNANLGVHGQGFLNLSGPGNVIEAQRLILSLFFNVNIGPGSFLRAPLENASDHDVTPRLYCEDQGCPTELIHPPEDCNVNSSLSFTLQICRVEDVAVEGMITGSVVHFHWVRTIVIPASGAISASGLGCIGGVGMGKVSDNGLGGGAGHGGKGGDGYYNGSFVEGGATYGDAELPCELGSGSGNDSHAGATAGGGIIVMGSMEHALSSLSVYGSLRADGESFGEGIRRKVGNMISNTGPGGGSGGTILLFIHTLVLGNSSTISTVGGHGSPYGGGGGGGGRIHFHWSNIPTGDEYVPLATANGSILTGGGLGRGQGHAGTNGTVTGKFCPKGLYGIFCEECPVGTFKNVSGSNRALCQRCPPHELPSRAIYTVVRVPICSMDFVSSLIPIIPPGGVTERPCPYKCISDRYRMPNCYTALEELVYTFGGPWLFGLILLGLLILLALVLSVARMKYVAGDELPAAVPARRGSRIDHSFPFLESLNEVIETNRTEESQSHVHRMYFMGPNTFSEPWQLPHSPPEQVKDLVYEDAFNRFVDEINGLAAYQWWEGSVYSILSILAYPLAWSWLQRCRKKKLQQLRDFVRSEYDHSCLRSCRSRALYEGLKVAATSDLMLAYVDFFLGGDEKRVDLPPRLHQRFPISLIFGGDGSYMSPFCLQNDNILTSLMSQSVPPTIWYRLVAGLNAQLRLVRRGQLKITFGHVISWIETHAKPTLGAYGMHVDLAWFQPTSSGYCQFGVVIWANENGTLSQLVEIPEESEIEGQFSRPGAHVGDEQEYLNVTEHPLTRKRNLGGILHSKNLKALKTQRSLCFPFSFLLFNTKPISHQDLVGLLISVLLLADISLVMLTLLQMYSISLVDFLLVLSILPLGLLFPFPAGISALFSHGPRRSAGSARVYALWNVISLINVVVALICGFINYKIHSSKKHSTFQSWNFSMDESEWWMLPCGLLLCKIVQARLIDCHVANQEIQDLSLYSSDPEAFWQS</sequence>
<feature type="transmembrane region" description="Helical" evidence="2">
    <location>
        <begin position="932"/>
        <end position="952"/>
    </location>
</feature>
<organism evidence="5 6">
    <name type="scientific">Turnera subulata</name>
    <dbReference type="NCBI Taxonomy" id="218843"/>
    <lineage>
        <taxon>Eukaryota</taxon>
        <taxon>Viridiplantae</taxon>
        <taxon>Streptophyta</taxon>
        <taxon>Embryophyta</taxon>
        <taxon>Tracheophyta</taxon>
        <taxon>Spermatophyta</taxon>
        <taxon>Magnoliopsida</taxon>
        <taxon>eudicotyledons</taxon>
        <taxon>Gunneridae</taxon>
        <taxon>Pentapetalae</taxon>
        <taxon>rosids</taxon>
        <taxon>fabids</taxon>
        <taxon>Malpighiales</taxon>
        <taxon>Passifloraceae</taxon>
        <taxon>Turnera</taxon>
    </lineage>
</organism>
<protein>
    <recommendedName>
        <fullName evidence="4">DUF8003 domain-containing protein</fullName>
    </recommendedName>
</protein>
<evidence type="ECO:0000313" key="5">
    <source>
        <dbReference type="EMBL" id="KAJ4835602.1"/>
    </source>
</evidence>
<feature type="transmembrane region" description="Helical" evidence="2">
    <location>
        <begin position="1397"/>
        <end position="1419"/>
    </location>
</feature>
<keyword evidence="2" id="KW-1133">Transmembrane helix</keyword>
<evidence type="ECO:0000256" key="1">
    <source>
        <dbReference type="SAM" id="MobiDB-lite"/>
    </source>
</evidence>
<keyword evidence="6" id="KW-1185">Reference proteome</keyword>
<evidence type="ECO:0000256" key="3">
    <source>
        <dbReference type="SAM" id="SignalP"/>
    </source>
</evidence>
<feature type="region of interest" description="Disordered" evidence="1">
    <location>
        <begin position="58"/>
        <end position="77"/>
    </location>
</feature>
<feature type="transmembrane region" description="Helical" evidence="2">
    <location>
        <begin position="1329"/>
        <end position="1350"/>
    </location>
</feature>
<dbReference type="Proteomes" id="UP001141552">
    <property type="component" value="Unassembled WGS sequence"/>
</dbReference>
<feature type="chain" id="PRO_5040285571" description="DUF8003 domain-containing protein" evidence="3">
    <location>
        <begin position="35"/>
        <end position="1485"/>
    </location>
</feature>
<proteinExistence type="predicted"/>
<keyword evidence="2" id="KW-0472">Membrane</keyword>
<feature type="compositionally biased region" description="Pro residues" evidence="1">
    <location>
        <begin position="64"/>
        <end position="76"/>
    </location>
</feature>
<feature type="domain" description="DUF8003" evidence="4">
    <location>
        <begin position="826"/>
        <end position="918"/>
    </location>
</feature>